<dbReference type="RefSeq" id="WP_167661392.1">
    <property type="nucleotide sequence ID" value="NZ_BMCQ01000006.1"/>
</dbReference>
<dbReference type="EMBL" id="JAATIZ010000003">
    <property type="protein sequence ID" value="NJB65343.1"/>
    <property type="molecule type" value="Genomic_DNA"/>
</dbReference>
<gene>
    <name evidence="1" type="ORF">GGR41_001592</name>
</gene>
<comment type="caution">
    <text evidence="1">The sequence shown here is derived from an EMBL/GenBank/DDBJ whole genome shotgun (WGS) entry which is preliminary data.</text>
</comment>
<protein>
    <submittedName>
        <fullName evidence="1">Uncharacterized protein YbbK (DUF523 family)</fullName>
    </submittedName>
</protein>
<reference evidence="1 2" key="1">
    <citation type="submission" date="2020-03" db="EMBL/GenBank/DDBJ databases">
        <title>Genomic Encyclopedia of Type Strains, Phase IV (KMG-IV): sequencing the most valuable type-strain genomes for metagenomic binning, comparative biology and taxonomic classification.</title>
        <authorList>
            <person name="Goeker M."/>
        </authorList>
    </citation>
    <scope>NUCLEOTIDE SEQUENCE [LARGE SCALE GENOMIC DNA]</scope>
    <source>
        <strain evidence="1 2">DSM 26613</strain>
    </source>
</reference>
<dbReference type="PANTHER" id="PTHR30087">
    <property type="entry name" value="INNER MEMBRANE PROTEIN"/>
    <property type="match status" value="1"/>
</dbReference>
<accession>A0ABX0WRF3</accession>
<proteinExistence type="predicted"/>
<dbReference type="Proteomes" id="UP000783934">
    <property type="component" value="Unassembled WGS sequence"/>
</dbReference>
<dbReference type="InterPro" id="IPR007553">
    <property type="entry name" value="2-thiour_desulf"/>
</dbReference>
<organism evidence="1 2">
    <name type="scientific">Paenalcaligenes hominis</name>
    <dbReference type="NCBI Taxonomy" id="643674"/>
    <lineage>
        <taxon>Bacteria</taxon>
        <taxon>Pseudomonadati</taxon>
        <taxon>Pseudomonadota</taxon>
        <taxon>Betaproteobacteria</taxon>
        <taxon>Burkholderiales</taxon>
        <taxon>Alcaligenaceae</taxon>
        <taxon>Paenalcaligenes</taxon>
    </lineage>
</organism>
<evidence type="ECO:0000313" key="1">
    <source>
        <dbReference type="EMBL" id="NJB65343.1"/>
    </source>
</evidence>
<evidence type="ECO:0000313" key="2">
    <source>
        <dbReference type="Proteomes" id="UP000783934"/>
    </source>
</evidence>
<keyword evidence="2" id="KW-1185">Reference proteome</keyword>
<dbReference type="PANTHER" id="PTHR30087:SF1">
    <property type="entry name" value="HYPOTHETICAL CYTOSOLIC PROTEIN"/>
    <property type="match status" value="1"/>
</dbReference>
<sequence length="164" mass="18154">MTPILISACLVGQPVRYDHSHKRIDHTLLERWREEGRLIPICPEVAAGLPTPRPPAEIQNKRSGEDILAFQARIIDSHRHDLTAEFIAGAQLALELAQRHQVPLAILKENSPSCGSSRIYDGSFTGTTLSGMGVTAALLTRHRIRVFNENQLEEAAAFLAHYDA</sequence>
<name>A0ABX0WRF3_9BURK</name>
<dbReference type="Pfam" id="PF04463">
    <property type="entry name" value="2-thiour_desulf"/>
    <property type="match status" value="1"/>
</dbReference>